<dbReference type="AlphaFoldDB" id="A0A9Q0RPT7"/>
<proteinExistence type="predicted"/>
<name>A0A9Q0RPT7_BLOTA</name>
<feature type="region of interest" description="Disordered" evidence="1">
    <location>
        <begin position="1"/>
        <end position="126"/>
    </location>
</feature>
<dbReference type="EMBL" id="JAPWDV010000001">
    <property type="protein sequence ID" value="KAJ6223778.1"/>
    <property type="molecule type" value="Genomic_DNA"/>
</dbReference>
<organism evidence="2 3">
    <name type="scientific">Blomia tropicalis</name>
    <name type="common">Mite</name>
    <dbReference type="NCBI Taxonomy" id="40697"/>
    <lineage>
        <taxon>Eukaryota</taxon>
        <taxon>Metazoa</taxon>
        <taxon>Ecdysozoa</taxon>
        <taxon>Arthropoda</taxon>
        <taxon>Chelicerata</taxon>
        <taxon>Arachnida</taxon>
        <taxon>Acari</taxon>
        <taxon>Acariformes</taxon>
        <taxon>Sarcoptiformes</taxon>
        <taxon>Astigmata</taxon>
        <taxon>Glycyphagoidea</taxon>
        <taxon>Echimyopodidae</taxon>
        <taxon>Blomia</taxon>
    </lineage>
</organism>
<dbReference type="Proteomes" id="UP001142055">
    <property type="component" value="Chromosome 1"/>
</dbReference>
<feature type="compositionally biased region" description="Basic and acidic residues" evidence="1">
    <location>
        <begin position="38"/>
        <end position="85"/>
    </location>
</feature>
<evidence type="ECO:0000313" key="2">
    <source>
        <dbReference type="EMBL" id="KAJ6223778.1"/>
    </source>
</evidence>
<accession>A0A9Q0RPT7</accession>
<gene>
    <name evidence="2" type="ORF">RDWZM_002323</name>
</gene>
<feature type="compositionally biased region" description="Basic residues" evidence="1">
    <location>
        <begin position="18"/>
        <end position="31"/>
    </location>
</feature>
<reference evidence="2" key="1">
    <citation type="submission" date="2022-12" db="EMBL/GenBank/DDBJ databases">
        <title>Genome assemblies of Blomia tropicalis.</title>
        <authorList>
            <person name="Cui Y."/>
        </authorList>
    </citation>
    <scope>NUCLEOTIDE SEQUENCE</scope>
    <source>
        <tissue evidence="2">Adult mites</tissue>
    </source>
</reference>
<sequence>MFSNVFKNVSFGFGARPTKGKSCSKKSKKPLSGKSKGGKSEIADNEPKKSKVDGKQPPEAVKECSGKESEGKQPTDTTGKGKDAPMADPTCDPKNVGPSRNGESLMTRIAQPPPYDPSKVGGKDGG</sequence>
<keyword evidence="3" id="KW-1185">Reference proteome</keyword>
<protein>
    <submittedName>
        <fullName evidence="2">Uncharacterized protein</fullName>
    </submittedName>
</protein>
<evidence type="ECO:0000256" key="1">
    <source>
        <dbReference type="SAM" id="MobiDB-lite"/>
    </source>
</evidence>
<evidence type="ECO:0000313" key="3">
    <source>
        <dbReference type="Proteomes" id="UP001142055"/>
    </source>
</evidence>
<comment type="caution">
    <text evidence="2">The sequence shown here is derived from an EMBL/GenBank/DDBJ whole genome shotgun (WGS) entry which is preliminary data.</text>
</comment>